<dbReference type="SMART" id="SM00910">
    <property type="entry name" value="HIRAN"/>
    <property type="match status" value="1"/>
</dbReference>
<evidence type="ECO:0000256" key="1">
    <source>
        <dbReference type="ARBA" id="ARBA00022723"/>
    </source>
</evidence>
<name>A0A0F9J9D4_9ZZZZ</name>
<sequence length="196" mass="22987">MRTILNLFILSVCFFVLFALFGIPISFWIEDRGISTILSFVYAALITYFLGRYLFKKEVKRKIISAKDNAKTEKPIKPFSLGGFSNYRMLDTMVAGSNFQNEDGLHRFHHIRNIEEFDTIVLKREPENEFDPNAIPVFDSKGENQLGYLPRKYTRWLGKEMDQGRKVYAYYKRTLTQGDYPIPVILIELEITEEFQ</sequence>
<evidence type="ECO:0000313" key="5">
    <source>
        <dbReference type="EMBL" id="KKM66389.1"/>
    </source>
</evidence>
<comment type="caution">
    <text evidence="5">The sequence shown here is derived from an EMBL/GenBank/DDBJ whole genome shotgun (WGS) entry which is preliminary data.</text>
</comment>
<dbReference type="GO" id="GO:0003676">
    <property type="term" value="F:nucleic acid binding"/>
    <property type="evidence" value="ECO:0007669"/>
    <property type="project" value="InterPro"/>
</dbReference>
<dbReference type="Gene3D" id="3.30.70.2330">
    <property type="match status" value="1"/>
</dbReference>
<dbReference type="InterPro" id="IPR014905">
    <property type="entry name" value="HIRAN"/>
</dbReference>
<keyword evidence="1" id="KW-0479">Metal-binding</keyword>
<feature type="transmembrane region" description="Helical" evidence="3">
    <location>
        <begin position="7"/>
        <end position="29"/>
    </location>
</feature>
<protein>
    <recommendedName>
        <fullName evidence="4">HIRAN domain-containing protein</fullName>
    </recommendedName>
</protein>
<evidence type="ECO:0000256" key="3">
    <source>
        <dbReference type="SAM" id="Phobius"/>
    </source>
</evidence>
<evidence type="ECO:0000259" key="4">
    <source>
        <dbReference type="SMART" id="SM00910"/>
    </source>
</evidence>
<gene>
    <name evidence="5" type="ORF">LCGC14_1481710</name>
</gene>
<feature type="transmembrane region" description="Helical" evidence="3">
    <location>
        <begin position="35"/>
        <end position="55"/>
    </location>
</feature>
<keyword evidence="3" id="KW-0812">Transmembrane</keyword>
<evidence type="ECO:0000256" key="2">
    <source>
        <dbReference type="ARBA" id="ARBA00022801"/>
    </source>
</evidence>
<organism evidence="5">
    <name type="scientific">marine sediment metagenome</name>
    <dbReference type="NCBI Taxonomy" id="412755"/>
    <lineage>
        <taxon>unclassified sequences</taxon>
        <taxon>metagenomes</taxon>
        <taxon>ecological metagenomes</taxon>
    </lineage>
</organism>
<dbReference type="GO" id="GO:0008270">
    <property type="term" value="F:zinc ion binding"/>
    <property type="evidence" value="ECO:0007669"/>
    <property type="project" value="InterPro"/>
</dbReference>
<proteinExistence type="predicted"/>
<keyword evidence="3" id="KW-1133">Transmembrane helix</keyword>
<accession>A0A0F9J9D4</accession>
<dbReference type="GO" id="GO:0016818">
    <property type="term" value="F:hydrolase activity, acting on acid anhydrides, in phosphorus-containing anhydrides"/>
    <property type="evidence" value="ECO:0007669"/>
    <property type="project" value="InterPro"/>
</dbReference>
<keyword evidence="2" id="KW-0378">Hydrolase</keyword>
<feature type="domain" description="HIRAN" evidence="4">
    <location>
        <begin position="87"/>
        <end position="193"/>
    </location>
</feature>
<reference evidence="5" key="1">
    <citation type="journal article" date="2015" name="Nature">
        <title>Complex archaea that bridge the gap between prokaryotes and eukaryotes.</title>
        <authorList>
            <person name="Spang A."/>
            <person name="Saw J.H."/>
            <person name="Jorgensen S.L."/>
            <person name="Zaremba-Niedzwiedzka K."/>
            <person name="Martijn J."/>
            <person name="Lind A.E."/>
            <person name="van Eijk R."/>
            <person name="Schleper C."/>
            <person name="Guy L."/>
            <person name="Ettema T.J."/>
        </authorList>
    </citation>
    <scope>NUCLEOTIDE SEQUENCE</scope>
</reference>
<keyword evidence="3" id="KW-0472">Membrane</keyword>
<dbReference type="Pfam" id="PF08797">
    <property type="entry name" value="HIRAN"/>
    <property type="match status" value="1"/>
</dbReference>
<dbReference type="EMBL" id="LAZR01010543">
    <property type="protein sequence ID" value="KKM66389.1"/>
    <property type="molecule type" value="Genomic_DNA"/>
</dbReference>
<dbReference type="AlphaFoldDB" id="A0A0F9J9D4"/>